<dbReference type="PANTHER" id="PTHR37829">
    <property type="entry name" value="PHAGE-LIKE ELEMENT PBSX PROTEIN XKDT"/>
    <property type="match status" value="1"/>
</dbReference>
<dbReference type="Proteomes" id="UP000249008">
    <property type="component" value="Chromosome 1"/>
</dbReference>
<evidence type="ECO:0000313" key="3">
    <source>
        <dbReference type="Proteomes" id="UP000249008"/>
    </source>
</evidence>
<dbReference type="AlphaFoldDB" id="A0AAX2JCA0"/>
<reference evidence="2 3" key="1">
    <citation type="submission" date="2018-06" db="EMBL/GenBank/DDBJ databases">
        <authorList>
            <consortium name="Pathogen Informatics"/>
            <person name="Doyle S."/>
        </authorList>
    </citation>
    <scope>NUCLEOTIDE SEQUENCE [LARGE SCALE GENOMIC DNA]</scope>
    <source>
        <strain evidence="2 3">NCTC12112</strain>
    </source>
</reference>
<feature type="domain" description="Baseplate protein J-like barrel" evidence="1">
    <location>
        <begin position="96"/>
        <end position="178"/>
    </location>
</feature>
<dbReference type="KEGG" id="ful:C4N20_01870"/>
<organism evidence="2 3">
    <name type="scientific">Fusobacterium ulcerans</name>
    <dbReference type="NCBI Taxonomy" id="861"/>
    <lineage>
        <taxon>Bacteria</taxon>
        <taxon>Fusobacteriati</taxon>
        <taxon>Fusobacteriota</taxon>
        <taxon>Fusobacteriia</taxon>
        <taxon>Fusobacteriales</taxon>
        <taxon>Fusobacteriaceae</taxon>
        <taxon>Fusobacterium</taxon>
    </lineage>
</organism>
<dbReference type="InterPro" id="IPR052399">
    <property type="entry name" value="Phage_Baseplate_Assmbl_Protein"/>
</dbReference>
<protein>
    <submittedName>
        <fullName evidence="2">Uncharacterized homolog of phage Mu protein gp47</fullName>
    </submittedName>
</protein>
<evidence type="ECO:0000313" key="2">
    <source>
        <dbReference type="EMBL" id="SQJ08843.1"/>
    </source>
</evidence>
<dbReference type="InterPro" id="IPR006949">
    <property type="entry name" value="Barrel_Baseplate_J-like"/>
</dbReference>
<sequence length="384" mass="43496">MIYITENGFIVPTLTEIYKRKLAEFKTVKPDIRVTDSNLIISLLKFDAAEEYDTDLQGLAQYNNRSVYTATGQDLGIITSYLNMKWRAATKATAKITIEAEEGTEIPAGWGVETEDGKKYVTLNTTTEIIDNTKKKELEVIALEAGKIGNTEENTITIMTQVLIGINKITNQGAAVGGKDSESDSELRERFLKRVDSINSFSCEGIRNYVINNSSVDRCQVLENETDEYDEAGRPPHSYEIIVTGETDENMFKIIKDYKLAGIRTWGDIRKEIENITYGFSRATVKDLYIRIELTASKEYWKEENIDNIKKALISYVDNVDVAGTVYIWKLIGETYQNSEGIINLEVLLGDSMEDLKAIDYKLLNKNIPRLLEENILINVEIKE</sequence>
<dbReference type="Pfam" id="PF04865">
    <property type="entry name" value="Baseplate_J"/>
    <property type="match status" value="1"/>
</dbReference>
<gene>
    <name evidence="2" type="ORF">NCTC12112_02252</name>
</gene>
<dbReference type="RefSeq" id="WP_005981451.1">
    <property type="nucleotide sequence ID" value="NZ_CABKNW010000005.1"/>
</dbReference>
<dbReference type="PANTHER" id="PTHR37829:SF3">
    <property type="entry name" value="PROTEIN JAYE-RELATED"/>
    <property type="match status" value="1"/>
</dbReference>
<name>A0AAX2JCA0_9FUSO</name>
<dbReference type="GeneID" id="78453537"/>
<evidence type="ECO:0000259" key="1">
    <source>
        <dbReference type="Pfam" id="PF04865"/>
    </source>
</evidence>
<proteinExistence type="predicted"/>
<accession>A0AAX2JCA0</accession>
<dbReference type="EMBL" id="LS483487">
    <property type="protein sequence ID" value="SQJ08843.1"/>
    <property type="molecule type" value="Genomic_DNA"/>
</dbReference>